<evidence type="ECO:0000313" key="1">
    <source>
        <dbReference type="EMBL" id="MEW9491189.1"/>
    </source>
</evidence>
<dbReference type="Proteomes" id="UP000053480">
    <property type="component" value="Unassembled WGS sequence"/>
</dbReference>
<sequence length="385" mass="42582">MDFSFSEEEALFREELRDFLSKRVRPIVRKIDEEGIPRDLVKDMVKLGLWAMPVSEDVGGQKASFTLTAIAAEEVARADFSMATAVMFLLEASWGYVLDKYGKGIREEVLPKVVSGDWFLGIASTEPSGGSDVANLKTLARKEGDYYVIEGEKSYISGVGEAKKWGGGHLTLVRTSPEGHRGISMIYVPTDLEGVETSLISNSGRMGISTGIMRYQGVKVPVKNLIGEENKGFYYAMDGFNHARVLVSAACIGSAEAILEMGLNYAKDREAFGKKLKDHQAIAFEASELYTRLEMARLLTYKAAWMLDNEEKFRDQIPAYSAMAKLVGPQTAFDVIKSVMMWMGAYGYTKGALVEIAYRGIMSYLVGAEGAMNVMKMIISKRIFT</sequence>
<organism evidence="1 2">
    <name type="scientific">Candidatus Aramenus sulfurataquae</name>
    <dbReference type="NCBI Taxonomy" id="1326980"/>
    <lineage>
        <taxon>Archaea</taxon>
        <taxon>Thermoproteota</taxon>
        <taxon>Thermoprotei</taxon>
        <taxon>Sulfolobales</taxon>
        <taxon>Sulfolobaceae</taxon>
        <taxon>Candidatus Aramenus</taxon>
    </lineage>
</organism>
<dbReference type="EC" id="1.-.-.-" evidence="1"/>
<comment type="caution">
    <text evidence="1">The sequence shown here is derived from an EMBL/GenBank/DDBJ whole genome shotgun (WGS) entry which is preliminary data.</text>
</comment>
<keyword evidence="1" id="KW-0560">Oxidoreductase</keyword>
<gene>
    <name evidence="1" type="ORF">TQ35_0003170</name>
</gene>
<evidence type="ECO:0000313" key="2">
    <source>
        <dbReference type="Proteomes" id="UP000053480"/>
    </source>
</evidence>
<proteinExistence type="predicted"/>
<name>A0ACC6TMU4_9CREN</name>
<accession>A0ACC6TMU4</accession>
<dbReference type="EMBL" id="JZWS03000003">
    <property type="protein sequence ID" value="MEW9491189.1"/>
    <property type="molecule type" value="Genomic_DNA"/>
</dbReference>
<reference evidence="1" key="1">
    <citation type="submission" date="2024-07" db="EMBL/GenBank/DDBJ databases">
        <title>Metagenome and Metagenome-Assembled Genomes of Archaea from a hot spring from the geothermal field of Los Azufres, Mexico.</title>
        <authorList>
            <person name="Marin-Paredes R."/>
            <person name="Martinez-Romero E."/>
            <person name="Servin-Garciduenas L.E."/>
        </authorList>
    </citation>
    <scope>NUCLEOTIDE SEQUENCE</scope>
    <source>
        <strain evidence="1">AZ1-454</strain>
    </source>
</reference>
<protein>
    <submittedName>
        <fullName evidence="1">Acyl-CoA dehydrogenase family protein</fullName>
        <ecNumber evidence="1">1.-.-.-</ecNumber>
    </submittedName>
</protein>